<dbReference type="AlphaFoldDB" id="A0A7C4LQ51"/>
<dbReference type="EMBL" id="DSVQ01000019">
    <property type="protein sequence ID" value="HGT41139.1"/>
    <property type="molecule type" value="Genomic_DNA"/>
</dbReference>
<keyword evidence="1" id="KW-1133">Transmembrane helix</keyword>
<keyword evidence="1" id="KW-0812">Transmembrane</keyword>
<proteinExistence type="predicted"/>
<accession>A0A7C4LQ51</accession>
<protein>
    <submittedName>
        <fullName evidence="2">Uncharacterized protein</fullName>
    </submittedName>
</protein>
<organism evidence="2">
    <name type="scientific">Schlesneria paludicola</name>
    <dbReference type="NCBI Taxonomy" id="360056"/>
    <lineage>
        <taxon>Bacteria</taxon>
        <taxon>Pseudomonadati</taxon>
        <taxon>Planctomycetota</taxon>
        <taxon>Planctomycetia</taxon>
        <taxon>Planctomycetales</taxon>
        <taxon>Planctomycetaceae</taxon>
        <taxon>Schlesneria</taxon>
    </lineage>
</organism>
<comment type="caution">
    <text evidence="2">The sequence shown here is derived from an EMBL/GenBank/DDBJ whole genome shotgun (WGS) entry which is preliminary data.</text>
</comment>
<sequence>MMRPVADKRPVKAPAVRRGSVFVEYVLLVTIVGIGVIVGLACVRTALVNELIQLANAINAITP</sequence>
<feature type="transmembrane region" description="Helical" evidence="1">
    <location>
        <begin position="21"/>
        <end position="41"/>
    </location>
</feature>
<reference evidence="2" key="1">
    <citation type="journal article" date="2020" name="mSystems">
        <title>Genome- and Community-Level Interaction Insights into Carbon Utilization and Element Cycling Functions of Hydrothermarchaeota in Hydrothermal Sediment.</title>
        <authorList>
            <person name="Zhou Z."/>
            <person name="Liu Y."/>
            <person name="Xu W."/>
            <person name="Pan J."/>
            <person name="Luo Z.H."/>
            <person name="Li M."/>
        </authorList>
    </citation>
    <scope>NUCLEOTIDE SEQUENCE [LARGE SCALE GENOMIC DNA]</scope>
    <source>
        <strain evidence="2">SpSt-508</strain>
    </source>
</reference>
<gene>
    <name evidence="2" type="ORF">ENS64_17980</name>
</gene>
<evidence type="ECO:0000256" key="1">
    <source>
        <dbReference type="SAM" id="Phobius"/>
    </source>
</evidence>
<name>A0A7C4LQ51_9PLAN</name>
<evidence type="ECO:0000313" key="2">
    <source>
        <dbReference type="EMBL" id="HGT41139.1"/>
    </source>
</evidence>
<keyword evidence="1" id="KW-0472">Membrane</keyword>